<organism evidence="2 3">
    <name type="scientific">Cryptococcus deneoformans (strain JEC21 / ATCC MYA-565)</name>
    <name type="common">Cryptococcus neoformans var. neoformans serotype D</name>
    <dbReference type="NCBI Taxonomy" id="214684"/>
    <lineage>
        <taxon>Eukaryota</taxon>
        <taxon>Fungi</taxon>
        <taxon>Dikarya</taxon>
        <taxon>Basidiomycota</taxon>
        <taxon>Agaricomycotina</taxon>
        <taxon>Tremellomycetes</taxon>
        <taxon>Tremellales</taxon>
        <taxon>Cryptococcaceae</taxon>
        <taxon>Cryptococcus</taxon>
        <taxon>Cryptococcus neoformans species complex</taxon>
    </lineage>
</organism>
<dbReference type="OrthoDB" id="2570399at2759"/>
<evidence type="ECO:0000256" key="1">
    <source>
        <dbReference type="SAM" id="Phobius"/>
    </source>
</evidence>
<dbReference type="EMBL" id="AE017346">
    <property type="protein sequence ID" value="ALO68999.1"/>
    <property type="molecule type" value="Genomic_DNA"/>
</dbReference>
<evidence type="ECO:0000313" key="3">
    <source>
        <dbReference type="Proteomes" id="UP000002149"/>
    </source>
</evidence>
<proteinExistence type="predicted"/>
<keyword evidence="1" id="KW-0472">Membrane</keyword>
<protein>
    <submittedName>
        <fullName evidence="2">Uncharacterized protein</fullName>
    </submittedName>
</protein>
<dbReference type="Pfam" id="PF13430">
    <property type="entry name" value="DUF4112"/>
    <property type="match status" value="1"/>
</dbReference>
<feature type="transmembrane region" description="Helical" evidence="1">
    <location>
        <begin position="156"/>
        <end position="177"/>
    </location>
</feature>
<dbReference type="Proteomes" id="UP000002149">
    <property type="component" value="Chromosome 6"/>
</dbReference>
<dbReference type="PaxDb" id="214684-A0A0S2M5C5"/>
<dbReference type="RefSeq" id="XP_024514509.1">
    <property type="nucleotide sequence ID" value="XM_024658583.1"/>
</dbReference>
<dbReference type="GeneID" id="36392912"/>
<keyword evidence="3" id="KW-1185">Reference proteome</keyword>
<dbReference type="KEGG" id="cne:CNF03205"/>
<dbReference type="InParanoid" id="A0A0S2M5C5"/>
<feature type="transmembrane region" description="Helical" evidence="1">
    <location>
        <begin position="197"/>
        <end position="219"/>
    </location>
</feature>
<accession>A0A0S2M5C5</accession>
<dbReference type="AlphaFoldDB" id="A0A0S2M5C5"/>
<reference evidence="2 3" key="1">
    <citation type="journal article" date="2005" name="Science">
        <title>The genome of the basidiomycetous yeast and human pathogen Cryptococcus neoformans.</title>
        <authorList>
            <person name="Loftus B.J."/>
            <person name="Fung E."/>
            <person name="Roncaglia P."/>
            <person name="Rowley D."/>
            <person name="Amedeo P."/>
            <person name="Bruno D."/>
            <person name="Vamathevan J."/>
            <person name="Miranda M."/>
            <person name="Anderson I.J."/>
            <person name="Fraser J.A."/>
            <person name="Allen J.E."/>
            <person name="Bosdet I.E."/>
            <person name="Brent M.R."/>
            <person name="Chiu R."/>
            <person name="Doering T.L."/>
            <person name="Donlin M.J."/>
            <person name="D'Souza C.A."/>
            <person name="Fox D.S."/>
            <person name="Grinberg V."/>
            <person name="Fu J."/>
            <person name="Fukushima M."/>
            <person name="Haas B.J."/>
            <person name="Huang J.C."/>
            <person name="Janbon G."/>
            <person name="Jones S.J."/>
            <person name="Koo H.L."/>
            <person name="Krzywinski M.I."/>
            <person name="Kwon-Chung J.K."/>
            <person name="Lengeler K.B."/>
            <person name="Maiti R."/>
            <person name="Marra M.A."/>
            <person name="Marra R.E."/>
            <person name="Mathewson C.A."/>
            <person name="Mitchell T.G."/>
            <person name="Pertea M."/>
            <person name="Riggs F.R."/>
            <person name="Salzberg S.L."/>
            <person name="Schein J.E."/>
            <person name="Shvartsbeyn A."/>
            <person name="Shin H."/>
            <person name="Shumway M."/>
            <person name="Specht C.A."/>
            <person name="Suh B.B."/>
            <person name="Tenney A."/>
            <person name="Utterback T.R."/>
            <person name="Wickes B.L."/>
            <person name="Wortman J.R."/>
            <person name="Wye N.H."/>
            <person name="Kronstad J.W."/>
            <person name="Lodge J.K."/>
            <person name="Heitman J."/>
            <person name="Davis R.W."/>
            <person name="Fraser C.M."/>
            <person name="Hyman R.W."/>
        </authorList>
    </citation>
    <scope>NUCLEOTIDE SEQUENCE [LARGE SCALE GENOMIC DNA]</scope>
    <source>
        <strain evidence="3">JEC21 / ATCC MYA-565</strain>
    </source>
</reference>
<keyword evidence="1" id="KW-1133">Transmembrane helix</keyword>
<dbReference type="VEuPathDB" id="FungiDB:CNF03205"/>
<evidence type="ECO:0000313" key="2">
    <source>
        <dbReference type="EMBL" id="ALO68999.1"/>
    </source>
</evidence>
<dbReference type="InterPro" id="IPR025187">
    <property type="entry name" value="DUF4112"/>
</dbReference>
<sequence>MAAFSLFFRVIDRFVDGDVAIVQGQKHKYTIPACFKDLYWPRYDAQTHGKYETYRDVEHLVAQARCAMEHEDIRPFFRIYCLFAELNKQNGQNTSFALCGISADGKHLDYESNLTSSKRLVRSDKKAMMYMKTYAWFMEGIVPIPIGRFKLGASSLAEIIPFMGALGVFIVSFLMYSRTCQSITAPSWLWKEMLGPLQWAILFAFFIPEVGDIAASSISPSRRAARKVKHWLKLRSLLSRDQQYEDGSWQSRGLARVFPDPNTGGDPYEWRYTDHFRKQLYGEGLVHLRKENEV</sequence>
<gene>
    <name evidence="2" type="ordered locus">CNF03205</name>
</gene>
<name>A0A0S2M5C5_CRYD1</name>
<keyword evidence="1" id="KW-0812">Transmembrane</keyword>